<dbReference type="PRINTS" id="PR00755">
    <property type="entry name" value="AFLATOXINBRP"/>
</dbReference>
<evidence type="ECO:0000256" key="4">
    <source>
        <dbReference type="ARBA" id="ARBA00023125"/>
    </source>
</evidence>
<feature type="compositionally biased region" description="Basic and acidic residues" evidence="7">
    <location>
        <begin position="281"/>
        <end position="290"/>
    </location>
</feature>
<dbReference type="Proteomes" id="UP001220324">
    <property type="component" value="Unassembled WGS sequence"/>
</dbReference>
<evidence type="ECO:0000313" key="10">
    <source>
        <dbReference type="Proteomes" id="UP001220324"/>
    </source>
</evidence>
<feature type="compositionally biased region" description="Polar residues" evidence="7">
    <location>
        <begin position="108"/>
        <end position="121"/>
    </location>
</feature>
<proteinExistence type="predicted"/>
<dbReference type="PANTHER" id="PTHR47660">
    <property type="entry name" value="TRANSCRIPTION FACTOR WITH C2H2 AND ZN(2)-CYS(6) DNA BINDING DOMAIN (EUROFUNG)-RELATED-RELATED"/>
    <property type="match status" value="1"/>
</dbReference>
<keyword evidence="2" id="KW-0862">Zinc</keyword>
<dbReference type="GO" id="GO:0003677">
    <property type="term" value="F:DNA binding"/>
    <property type="evidence" value="ECO:0007669"/>
    <property type="project" value="UniProtKB-KW"/>
</dbReference>
<dbReference type="InterPro" id="IPR001138">
    <property type="entry name" value="Zn2Cys6_DnaBD"/>
</dbReference>
<dbReference type="GO" id="GO:0000981">
    <property type="term" value="F:DNA-binding transcription factor activity, RNA polymerase II-specific"/>
    <property type="evidence" value="ECO:0007669"/>
    <property type="project" value="InterPro"/>
</dbReference>
<keyword evidence="4" id="KW-0238">DNA-binding</keyword>
<gene>
    <name evidence="9" type="ORF">N7494_012085</name>
</gene>
<feature type="domain" description="Zn(2)-C6 fungal-type" evidence="8">
    <location>
        <begin position="36"/>
        <end position="66"/>
    </location>
</feature>
<evidence type="ECO:0000256" key="6">
    <source>
        <dbReference type="ARBA" id="ARBA00023242"/>
    </source>
</evidence>
<sequence length="488" mass="54094">MSRMKDHLQTNSANQNQNQDQMSSNRSQPRLEFRASCDPCAASKVRCTKEQHGCSRCVQNGLKCVYGRSRRKGKPPSNKFSFTQSTSRDSRLSPPTSVSPQGRPVAPTPSSSWAAGQHPSQHQSNYNYNCTWSRSPMFPTDSYQDQALNNTMTTEWDRRTPNSFTPHQSLPDDNSAPQLPSNSGYMSWHNLSGADIMVADSGDFGSLPMKISPEEHGNSSYDDLGDEDDERDEELEELEDVNEDQHEPCITVACRLLSSLSQFVHWDCRNGHISNDGGASDSHDQRKPPTLEEETSPSDIVFRMTQSATDNVSRLLNCTGSVCAQDTSTLLVLSAVLSKILTWYQALYHSEIGRQLPSVPRTQPGTNPTRPPAKSHISSSSRTENQLKLSRQVGGTADSLYAVPLTIPLSIGNFSIPRATERKMKAQLLLCQLQSLFPVCQDLDRRAQGAESMRGGKKMWEGSNAQLLEQVAELQRILTVICTQAPTK</sequence>
<keyword evidence="5" id="KW-0804">Transcription</keyword>
<dbReference type="SMART" id="SM00066">
    <property type="entry name" value="GAL4"/>
    <property type="match status" value="1"/>
</dbReference>
<dbReference type="InterPro" id="IPR013700">
    <property type="entry name" value="AflR"/>
</dbReference>
<dbReference type="Pfam" id="PF00172">
    <property type="entry name" value="Zn_clus"/>
    <property type="match status" value="1"/>
</dbReference>
<feature type="compositionally biased region" description="Acidic residues" evidence="7">
    <location>
        <begin position="223"/>
        <end position="242"/>
    </location>
</feature>
<keyword evidence="3" id="KW-0805">Transcription regulation</keyword>
<accession>A0AAD6CMP5</accession>
<dbReference type="Pfam" id="PF08493">
    <property type="entry name" value="AflR"/>
    <property type="match status" value="1"/>
</dbReference>
<evidence type="ECO:0000256" key="3">
    <source>
        <dbReference type="ARBA" id="ARBA00023015"/>
    </source>
</evidence>
<dbReference type="EMBL" id="JAQIZZ010000008">
    <property type="protein sequence ID" value="KAJ5525435.1"/>
    <property type="molecule type" value="Genomic_DNA"/>
</dbReference>
<feature type="compositionally biased region" description="Polar residues" evidence="7">
    <location>
        <begin position="78"/>
        <end position="100"/>
    </location>
</feature>
<dbReference type="Gene3D" id="4.10.240.10">
    <property type="entry name" value="Zn(2)-C6 fungal-type DNA-binding domain"/>
    <property type="match status" value="1"/>
</dbReference>
<dbReference type="PROSITE" id="PS50048">
    <property type="entry name" value="ZN2_CY6_FUNGAL_2"/>
    <property type="match status" value="1"/>
</dbReference>
<dbReference type="GO" id="GO:0008270">
    <property type="term" value="F:zinc ion binding"/>
    <property type="evidence" value="ECO:0007669"/>
    <property type="project" value="InterPro"/>
</dbReference>
<feature type="region of interest" description="Disordered" evidence="7">
    <location>
        <begin position="356"/>
        <end position="388"/>
    </location>
</feature>
<keyword evidence="6" id="KW-0539">Nucleus</keyword>
<dbReference type="PROSITE" id="PS00463">
    <property type="entry name" value="ZN2_CY6_FUNGAL_1"/>
    <property type="match status" value="1"/>
</dbReference>
<feature type="region of interest" description="Disordered" evidence="7">
    <location>
        <begin position="274"/>
        <end position="298"/>
    </location>
</feature>
<feature type="compositionally biased region" description="Polar residues" evidence="7">
    <location>
        <begin position="161"/>
        <end position="183"/>
    </location>
</feature>
<feature type="region of interest" description="Disordered" evidence="7">
    <location>
        <begin position="156"/>
        <end position="183"/>
    </location>
</feature>
<protein>
    <submittedName>
        <fullName evidence="9">Transcriptional regulator family: Fungal Specific TF</fullName>
    </submittedName>
</protein>
<comment type="caution">
    <text evidence="9">The sequence shown here is derived from an EMBL/GenBank/DDBJ whole genome shotgun (WGS) entry which is preliminary data.</text>
</comment>
<evidence type="ECO:0000313" key="9">
    <source>
        <dbReference type="EMBL" id="KAJ5525435.1"/>
    </source>
</evidence>
<evidence type="ECO:0000259" key="8">
    <source>
        <dbReference type="PROSITE" id="PS50048"/>
    </source>
</evidence>
<feature type="region of interest" description="Disordered" evidence="7">
    <location>
        <begin position="67"/>
        <end position="121"/>
    </location>
</feature>
<dbReference type="CDD" id="cd00067">
    <property type="entry name" value="GAL4"/>
    <property type="match status" value="1"/>
</dbReference>
<evidence type="ECO:0000256" key="7">
    <source>
        <dbReference type="SAM" id="MobiDB-lite"/>
    </source>
</evidence>
<feature type="region of interest" description="Disordered" evidence="7">
    <location>
        <begin position="206"/>
        <end position="244"/>
    </location>
</feature>
<dbReference type="GO" id="GO:0045122">
    <property type="term" value="P:aflatoxin biosynthetic process"/>
    <property type="evidence" value="ECO:0007669"/>
    <property type="project" value="InterPro"/>
</dbReference>
<reference evidence="9 10" key="1">
    <citation type="journal article" date="2023" name="IMA Fungus">
        <title>Comparative genomic study of the Penicillium genus elucidates a diverse pangenome and 15 lateral gene transfer events.</title>
        <authorList>
            <person name="Petersen C."/>
            <person name="Sorensen T."/>
            <person name="Nielsen M.R."/>
            <person name="Sondergaard T.E."/>
            <person name="Sorensen J.L."/>
            <person name="Fitzpatrick D.A."/>
            <person name="Frisvad J.C."/>
            <person name="Nielsen K.L."/>
        </authorList>
    </citation>
    <scope>NUCLEOTIDE SEQUENCE [LARGE SCALE GENOMIC DNA]</scope>
    <source>
        <strain evidence="9 10">IBT 35679</strain>
    </source>
</reference>
<feature type="compositionally biased region" description="Low complexity" evidence="7">
    <location>
        <begin position="9"/>
        <end position="28"/>
    </location>
</feature>
<evidence type="ECO:0000256" key="5">
    <source>
        <dbReference type="ARBA" id="ARBA00023163"/>
    </source>
</evidence>
<keyword evidence="10" id="KW-1185">Reference proteome</keyword>
<dbReference type="SUPFAM" id="SSF57701">
    <property type="entry name" value="Zn2/Cys6 DNA-binding domain"/>
    <property type="match status" value="1"/>
</dbReference>
<feature type="compositionally biased region" description="Polar residues" evidence="7">
    <location>
        <begin position="376"/>
        <end position="388"/>
    </location>
</feature>
<feature type="region of interest" description="Disordered" evidence="7">
    <location>
        <begin position="1"/>
        <end position="30"/>
    </location>
</feature>
<name>A0AAD6CMP5_9EURO</name>
<dbReference type="PANTHER" id="PTHR47660:SF2">
    <property type="entry name" value="TRANSCRIPTION FACTOR WITH C2H2 AND ZN(2)-CYS(6) DNA BINDING DOMAIN (EUROFUNG)"/>
    <property type="match status" value="1"/>
</dbReference>
<dbReference type="InterPro" id="IPR036864">
    <property type="entry name" value="Zn2-C6_fun-type_DNA-bd_sf"/>
</dbReference>
<evidence type="ECO:0000256" key="2">
    <source>
        <dbReference type="ARBA" id="ARBA00022833"/>
    </source>
</evidence>
<organism evidence="9 10">
    <name type="scientific">Penicillium frequentans</name>
    <dbReference type="NCBI Taxonomy" id="3151616"/>
    <lineage>
        <taxon>Eukaryota</taxon>
        <taxon>Fungi</taxon>
        <taxon>Dikarya</taxon>
        <taxon>Ascomycota</taxon>
        <taxon>Pezizomycotina</taxon>
        <taxon>Eurotiomycetes</taxon>
        <taxon>Eurotiomycetidae</taxon>
        <taxon>Eurotiales</taxon>
        <taxon>Aspergillaceae</taxon>
        <taxon>Penicillium</taxon>
    </lineage>
</organism>
<dbReference type="AlphaFoldDB" id="A0AAD6CMP5"/>
<keyword evidence="1" id="KW-0479">Metal-binding</keyword>
<evidence type="ECO:0000256" key="1">
    <source>
        <dbReference type="ARBA" id="ARBA00022723"/>
    </source>
</evidence>
<dbReference type="GO" id="GO:0005634">
    <property type="term" value="C:nucleus"/>
    <property type="evidence" value="ECO:0007669"/>
    <property type="project" value="InterPro"/>
</dbReference>